<accession>A0ABV5YBQ1</accession>
<reference evidence="8 9" key="1">
    <citation type="submission" date="2024-09" db="EMBL/GenBank/DDBJ databases">
        <authorList>
            <person name="Sun Q."/>
            <person name="Mori K."/>
        </authorList>
    </citation>
    <scope>NUCLEOTIDE SEQUENCE [LARGE SCALE GENOMIC DNA]</scope>
    <source>
        <strain evidence="8 9">TBRC 0563</strain>
    </source>
</reference>
<evidence type="ECO:0000256" key="2">
    <source>
        <dbReference type="ARBA" id="ARBA00023015"/>
    </source>
</evidence>
<protein>
    <submittedName>
        <fullName evidence="8">Response regulator</fullName>
    </submittedName>
</protein>
<dbReference type="SMART" id="SM00421">
    <property type="entry name" value="HTH_LUXR"/>
    <property type="match status" value="1"/>
</dbReference>
<dbReference type="SMART" id="SM00448">
    <property type="entry name" value="REC"/>
    <property type="match status" value="1"/>
</dbReference>
<dbReference type="PROSITE" id="PS00622">
    <property type="entry name" value="HTH_LUXR_1"/>
    <property type="match status" value="1"/>
</dbReference>
<keyword evidence="4" id="KW-0804">Transcription</keyword>
<feature type="modified residue" description="4-aspartylphosphate" evidence="5">
    <location>
        <position position="54"/>
    </location>
</feature>
<feature type="domain" description="HTH luxR-type" evidence="6">
    <location>
        <begin position="146"/>
        <end position="211"/>
    </location>
</feature>
<dbReference type="PANTHER" id="PTHR43214">
    <property type="entry name" value="TWO-COMPONENT RESPONSE REGULATOR"/>
    <property type="match status" value="1"/>
</dbReference>
<evidence type="ECO:0000256" key="4">
    <source>
        <dbReference type="ARBA" id="ARBA00023163"/>
    </source>
</evidence>
<evidence type="ECO:0000256" key="3">
    <source>
        <dbReference type="ARBA" id="ARBA00023125"/>
    </source>
</evidence>
<keyword evidence="1 5" id="KW-0597">Phosphoprotein</keyword>
<proteinExistence type="predicted"/>
<sequence length="221" mass="24166">MIRMLLADDQALLRKTLRMLLEADPGLEVTGEASDGVEAVAMAAEQRPDLVLMDIRMPRLDGLEATRQIKRDRPEVKILILTTFEVDEYVFEALRVGAAGFLGKGADPAELLAAIKTVADGEALLSPAATKALISRFRDQAEWPSAPERLEALTPREREVLTMVAGGLSNEEISTRLHLSPHTVKTHINRTMAKLGVSDRAQLVIIAYESGLVRPGGPRPR</sequence>
<dbReference type="PROSITE" id="PS50043">
    <property type="entry name" value="HTH_LUXR_2"/>
    <property type="match status" value="1"/>
</dbReference>
<evidence type="ECO:0000259" key="7">
    <source>
        <dbReference type="PROSITE" id="PS50110"/>
    </source>
</evidence>
<dbReference type="PROSITE" id="PS50110">
    <property type="entry name" value="RESPONSE_REGULATORY"/>
    <property type="match status" value="1"/>
</dbReference>
<evidence type="ECO:0000259" key="6">
    <source>
        <dbReference type="PROSITE" id="PS50043"/>
    </source>
</evidence>
<dbReference type="SUPFAM" id="SSF52172">
    <property type="entry name" value="CheY-like"/>
    <property type="match status" value="1"/>
</dbReference>
<dbReference type="Proteomes" id="UP001589627">
    <property type="component" value="Unassembled WGS sequence"/>
</dbReference>
<keyword evidence="9" id="KW-1185">Reference proteome</keyword>
<dbReference type="CDD" id="cd06170">
    <property type="entry name" value="LuxR_C_like"/>
    <property type="match status" value="1"/>
</dbReference>
<feature type="domain" description="Response regulatory" evidence="7">
    <location>
        <begin position="3"/>
        <end position="119"/>
    </location>
</feature>
<evidence type="ECO:0000313" key="9">
    <source>
        <dbReference type="Proteomes" id="UP001589627"/>
    </source>
</evidence>
<keyword evidence="2" id="KW-0805">Transcription regulation</keyword>
<dbReference type="CDD" id="cd17535">
    <property type="entry name" value="REC_NarL-like"/>
    <property type="match status" value="1"/>
</dbReference>
<evidence type="ECO:0000256" key="1">
    <source>
        <dbReference type="ARBA" id="ARBA00022553"/>
    </source>
</evidence>
<dbReference type="RefSeq" id="WP_378198220.1">
    <property type="nucleotide sequence ID" value="NZ_JBHLZP010000049.1"/>
</dbReference>
<keyword evidence="3" id="KW-0238">DNA-binding</keyword>
<dbReference type="PANTHER" id="PTHR43214:SF24">
    <property type="entry name" value="TRANSCRIPTIONAL REGULATORY PROTEIN NARL-RELATED"/>
    <property type="match status" value="1"/>
</dbReference>
<dbReference type="InterPro" id="IPR000792">
    <property type="entry name" value="Tscrpt_reg_LuxR_C"/>
</dbReference>
<dbReference type="EMBL" id="JBHLZP010000049">
    <property type="protein sequence ID" value="MFB9832449.1"/>
    <property type="molecule type" value="Genomic_DNA"/>
</dbReference>
<comment type="caution">
    <text evidence="8">The sequence shown here is derived from an EMBL/GenBank/DDBJ whole genome shotgun (WGS) entry which is preliminary data.</text>
</comment>
<dbReference type="Pfam" id="PF00072">
    <property type="entry name" value="Response_reg"/>
    <property type="match status" value="1"/>
</dbReference>
<dbReference type="InterPro" id="IPR039420">
    <property type="entry name" value="WalR-like"/>
</dbReference>
<dbReference type="InterPro" id="IPR058245">
    <property type="entry name" value="NreC/VraR/RcsB-like_REC"/>
</dbReference>
<evidence type="ECO:0000256" key="5">
    <source>
        <dbReference type="PROSITE-ProRule" id="PRU00169"/>
    </source>
</evidence>
<gene>
    <name evidence="8" type="ORF">ACFFNX_09640</name>
</gene>
<dbReference type="PRINTS" id="PR00038">
    <property type="entry name" value="HTHLUXR"/>
</dbReference>
<dbReference type="InterPro" id="IPR001789">
    <property type="entry name" value="Sig_transdc_resp-reg_receiver"/>
</dbReference>
<dbReference type="Gene3D" id="3.40.50.2300">
    <property type="match status" value="1"/>
</dbReference>
<evidence type="ECO:0000313" key="8">
    <source>
        <dbReference type="EMBL" id="MFB9832449.1"/>
    </source>
</evidence>
<organism evidence="8 9">
    <name type="scientific">Actinoallomurus acaciae</name>
    <dbReference type="NCBI Taxonomy" id="502577"/>
    <lineage>
        <taxon>Bacteria</taxon>
        <taxon>Bacillati</taxon>
        <taxon>Actinomycetota</taxon>
        <taxon>Actinomycetes</taxon>
        <taxon>Streptosporangiales</taxon>
        <taxon>Thermomonosporaceae</taxon>
        <taxon>Actinoallomurus</taxon>
    </lineage>
</organism>
<dbReference type="Pfam" id="PF00196">
    <property type="entry name" value="GerE"/>
    <property type="match status" value="1"/>
</dbReference>
<name>A0ABV5YBQ1_9ACTN</name>
<dbReference type="InterPro" id="IPR011006">
    <property type="entry name" value="CheY-like_superfamily"/>
</dbReference>